<accession>A0A5J4PCJ5</accession>
<dbReference type="EMBL" id="SNRY01009333">
    <property type="protein sequence ID" value="KAA6307215.1"/>
    <property type="molecule type" value="Genomic_DNA"/>
</dbReference>
<protein>
    <submittedName>
        <fullName evidence="1">GTPase HflX</fullName>
    </submittedName>
</protein>
<proteinExistence type="predicted"/>
<feature type="non-terminal residue" evidence="1">
    <location>
        <position position="32"/>
    </location>
</feature>
<evidence type="ECO:0000313" key="1">
    <source>
        <dbReference type="EMBL" id="KAA6307215.1"/>
    </source>
</evidence>
<dbReference type="EMBL" id="SNRY01001808">
    <property type="protein sequence ID" value="KAA6328509.1"/>
    <property type="molecule type" value="Genomic_DNA"/>
</dbReference>
<gene>
    <name evidence="2" type="ORF">EZS27_022607</name>
    <name evidence="1" type="ORF">EZS27_041118</name>
</gene>
<reference evidence="1" key="1">
    <citation type="submission" date="2019-03" db="EMBL/GenBank/DDBJ databases">
        <title>Single cell metagenomics reveals metabolic interactions within the superorganism composed of flagellate Streblomastix strix and complex community of Bacteroidetes bacteria on its surface.</title>
        <authorList>
            <person name="Treitli S.C."/>
            <person name="Kolisko M."/>
            <person name="Husnik F."/>
            <person name="Keeling P."/>
            <person name="Hampl V."/>
        </authorList>
    </citation>
    <scope>NUCLEOTIDE SEQUENCE</scope>
    <source>
        <strain evidence="1">STM</strain>
    </source>
</reference>
<name>A0A5J4PCJ5_9ZZZZ</name>
<dbReference type="AlphaFoldDB" id="A0A5J4PCJ5"/>
<evidence type="ECO:0000313" key="2">
    <source>
        <dbReference type="EMBL" id="KAA6328509.1"/>
    </source>
</evidence>
<organism evidence="1">
    <name type="scientific">termite gut metagenome</name>
    <dbReference type="NCBI Taxonomy" id="433724"/>
    <lineage>
        <taxon>unclassified sequences</taxon>
        <taxon>metagenomes</taxon>
        <taxon>organismal metagenomes</taxon>
    </lineage>
</organism>
<comment type="caution">
    <text evidence="1">The sequence shown here is derived from an EMBL/GenBank/DDBJ whole genome shotgun (WGS) entry which is preliminary data.</text>
</comment>
<sequence>MKDFLISQAQTETTVLVALITQTQDERKTNEY</sequence>